<dbReference type="PROSITE" id="PS51192">
    <property type="entry name" value="HELICASE_ATP_BIND_1"/>
    <property type="match status" value="1"/>
</dbReference>
<dbReference type="Gene3D" id="3.40.50.300">
    <property type="entry name" value="P-loop containing nucleotide triphosphate hydrolases"/>
    <property type="match status" value="1"/>
</dbReference>
<dbReference type="CDD" id="cd18793">
    <property type="entry name" value="SF2_C_SNF"/>
    <property type="match status" value="1"/>
</dbReference>
<evidence type="ECO:0000256" key="2">
    <source>
        <dbReference type="PROSITE-ProRule" id="PRU00325"/>
    </source>
</evidence>
<dbReference type="GO" id="GO:0005524">
    <property type="term" value="F:ATP binding"/>
    <property type="evidence" value="ECO:0007669"/>
    <property type="project" value="InterPro"/>
</dbReference>
<keyword evidence="2" id="KW-0479">Metal-binding</keyword>
<accession>A0A1I5Y9E2</accession>
<sequence length="1127" mass="131612">MKPQKQTDTVNTSLSHPADYVFANTNISAINNFVIFQHSSEQISTDQRGYFDLLPQVIDLDFAIFSNLSGMTAPKEVEIRQTDDKLILTCPCKALKNKLCEHQTQVLFNVIQRNEIRVFFDERLRYEKIRKAAIDYGLENEKNLDSFFQLEYANKSVEIKPRLKELLPVNPQMNNYLEENLLPQSVTRFPRKENIKTVLVFAKHRYYDHLNIELYQAPETRDGKLKNPLKEVSPFDFIWKTDQSEEIKFYTSVSKFQNNYNTDKSESDIEGLKALVRNPLDLDVYFHDTNISVNITSTSIVPVQLKFLLIDIRLLVNLKNNFYEVSGELIVNDKSYELKHLQIRYHYFIFINQILYLIDNPDVLRIIEFFKKNNHKILIHESRFEEFRETILSRLEDKIRITYAYLKPATPEQLEETGFDNSTERIIYLKNLEHYVEITPVMRYGNVEVPVFSKKQIYANDANGNVFTVERDNEAEVKFTTTLMRQHPDFAEQLNNDCFYLPRERFLDENWFLEAFEEWQSQEITVLGFNELKNNRFNQNKARISIEVTSGINWFDTAVNVKFGQQNASLKHLHKSIRNKSKFVQLDDGTLGILPEEWIEKFARYFQSGEVVEEKIRTPKINFSSISEMYEEEVLATETRNELAVLQSKISDFSAISHVTVPEDLKTTLREYQHQGLNWLNFLDNFEFGACLADDMGLGKTVQIIAFILSQRAKVERNTNLIVVPTSLIFNWQDEVAKFAPSIRLLTIYGSNRMRNCKDFDEYEIVLTSYGTLQSDIRFLKEYQFNYVILDESQAIKNPESQRYKTVRLLQSRNKIVMTGTPVENNTFDLYGQLSFACPGLLGSKQYFKDLYSMPIDKFKDSRRAAELQKKVNPFILRRTKEQVATELPDKTEMIIYCEMGEKQRKIYDSYEREFREFISLQSEEDVSKNSMYVLQGLTKLRQICDSPALLQEGIRLSDSSSKIDTLLEEIENKSPRHKILVFSQFVTMLDLIREKLQERNIPFEYLTGQTKDRAKKVDNFQTKDEIRVFLISLKAGGTGLNLTEADYVYLVDPWWNPAVENQAIDRSYRIGQNKKVVAVRLICPNTVESKMMTLQESKKVLANDLIKTDTSIFKSLSKTDLMGLFG</sequence>
<dbReference type="InterPro" id="IPR000330">
    <property type="entry name" value="SNF2_N"/>
</dbReference>
<dbReference type="InterPro" id="IPR014001">
    <property type="entry name" value="Helicase_ATP-bd"/>
</dbReference>
<dbReference type="PROSITE" id="PS50966">
    <property type="entry name" value="ZF_SWIM"/>
    <property type="match status" value="1"/>
</dbReference>
<dbReference type="SUPFAM" id="SSF52540">
    <property type="entry name" value="P-loop containing nucleoside triphosphate hydrolases"/>
    <property type="match status" value="2"/>
</dbReference>
<dbReference type="PANTHER" id="PTHR10799">
    <property type="entry name" value="SNF2/RAD54 HELICASE FAMILY"/>
    <property type="match status" value="1"/>
</dbReference>
<dbReference type="InterPro" id="IPR013663">
    <property type="entry name" value="Helicase_SWF/SNF/SWI_bac"/>
</dbReference>
<dbReference type="Pfam" id="PF00271">
    <property type="entry name" value="Helicase_C"/>
    <property type="match status" value="1"/>
</dbReference>
<dbReference type="Gene3D" id="3.40.50.10810">
    <property type="entry name" value="Tandem AAA-ATPase domain"/>
    <property type="match status" value="1"/>
</dbReference>
<dbReference type="SMART" id="SM00490">
    <property type="entry name" value="HELICc"/>
    <property type="match status" value="1"/>
</dbReference>
<dbReference type="OrthoDB" id="9760715at2"/>
<proteinExistence type="predicted"/>
<keyword evidence="6" id="KW-0347">Helicase</keyword>
<keyword evidence="7" id="KW-1185">Reference proteome</keyword>
<reference evidence="6 7" key="1">
    <citation type="submission" date="2016-10" db="EMBL/GenBank/DDBJ databases">
        <authorList>
            <person name="de Groot N.N."/>
        </authorList>
    </citation>
    <scope>NUCLEOTIDE SEQUENCE [LARGE SCALE GENOMIC DNA]</scope>
    <source>
        <strain evidence="7">E92,LMG 26720,CCM 7988</strain>
    </source>
</reference>
<dbReference type="Proteomes" id="UP000199306">
    <property type="component" value="Unassembled WGS sequence"/>
</dbReference>
<evidence type="ECO:0000256" key="1">
    <source>
        <dbReference type="ARBA" id="ARBA00022801"/>
    </source>
</evidence>
<dbReference type="GO" id="GO:0004386">
    <property type="term" value="F:helicase activity"/>
    <property type="evidence" value="ECO:0007669"/>
    <property type="project" value="UniProtKB-KW"/>
</dbReference>
<evidence type="ECO:0000313" key="7">
    <source>
        <dbReference type="Proteomes" id="UP000199306"/>
    </source>
</evidence>
<dbReference type="RefSeq" id="WP_092019365.1">
    <property type="nucleotide sequence ID" value="NZ_FOXH01000017.1"/>
</dbReference>
<organism evidence="6 7">
    <name type="scientific">Pseudarcicella hirudinis</name>
    <dbReference type="NCBI Taxonomy" id="1079859"/>
    <lineage>
        <taxon>Bacteria</taxon>
        <taxon>Pseudomonadati</taxon>
        <taxon>Bacteroidota</taxon>
        <taxon>Cytophagia</taxon>
        <taxon>Cytophagales</taxon>
        <taxon>Flectobacillaceae</taxon>
        <taxon>Pseudarcicella</taxon>
    </lineage>
</organism>
<gene>
    <name evidence="6" type="ORF">SAMN04515674_117111</name>
</gene>
<keyword evidence="1" id="KW-0378">Hydrolase</keyword>
<dbReference type="InterPro" id="IPR007527">
    <property type="entry name" value="Znf_SWIM"/>
</dbReference>
<keyword evidence="2" id="KW-0863">Zinc-finger</keyword>
<dbReference type="InterPro" id="IPR001650">
    <property type="entry name" value="Helicase_C-like"/>
</dbReference>
<dbReference type="EMBL" id="FOXH01000017">
    <property type="protein sequence ID" value="SFQ40783.1"/>
    <property type="molecule type" value="Genomic_DNA"/>
</dbReference>
<dbReference type="SMART" id="SM00487">
    <property type="entry name" value="DEXDc"/>
    <property type="match status" value="1"/>
</dbReference>
<dbReference type="InterPro" id="IPR038718">
    <property type="entry name" value="SNF2-like_sf"/>
</dbReference>
<feature type="domain" description="SWIM-type" evidence="3">
    <location>
        <begin position="75"/>
        <end position="111"/>
    </location>
</feature>
<evidence type="ECO:0000259" key="5">
    <source>
        <dbReference type="PROSITE" id="PS51194"/>
    </source>
</evidence>
<protein>
    <submittedName>
        <fullName evidence="6">Superfamily II DNA or RNA helicase, SNF2 family</fullName>
    </submittedName>
</protein>
<dbReference type="Pfam" id="PF00176">
    <property type="entry name" value="SNF2-rel_dom"/>
    <property type="match status" value="1"/>
</dbReference>
<dbReference type="InterPro" id="IPR049730">
    <property type="entry name" value="SNF2/RAD54-like_C"/>
</dbReference>
<dbReference type="PROSITE" id="PS51194">
    <property type="entry name" value="HELICASE_CTER"/>
    <property type="match status" value="1"/>
</dbReference>
<dbReference type="GO" id="GO:0016787">
    <property type="term" value="F:hydrolase activity"/>
    <property type="evidence" value="ECO:0007669"/>
    <property type="project" value="UniProtKB-KW"/>
</dbReference>
<keyword evidence="6" id="KW-0547">Nucleotide-binding</keyword>
<dbReference type="InterPro" id="IPR027417">
    <property type="entry name" value="P-loop_NTPase"/>
</dbReference>
<dbReference type="AlphaFoldDB" id="A0A1I5Y9E2"/>
<keyword evidence="2" id="KW-0862">Zinc</keyword>
<dbReference type="STRING" id="1079859.SAMN04515674_117111"/>
<dbReference type="Pfam" id="PF08455">
    <property type="entry name" value="SNF2_assoc"/>
    <property type="match status" value="1"/>
</dbReference>
<feature type="domain" description="Helicase ATP-binding" evidence="4">
    <location>
        <begin position="692"/>
        <end position="840"/>
    </location>
</feature>
<dbReference type="CDD" id="cd18012">
    <property type="entry name" value="DEXQc_arch_SWI2_SNF2"/>
    <property type="match status" value="1"/>
</dbReference>
<evidence type="ECO:0000259" key="3">
    <source>
        <dbReference type="PROSITE" id="PS50966"/>
    </source>
</evidence>
<name>A0A1I5Y9E2_9BACT</name>
<feature type="domain" description="Helicase C-terminal" evidence="5">
    <location>
        <begin position="963"/>
        <end position="1118"/>
    </location>
</feature>
<evidence type="ECO:0000313" key="6">
    <source>
        <dbReference type="EMBL" id="SFQ40783.1"/>
    </source>
</evidence>
<dbReference type="GO" id="GO:0008270">
    <property type="term" value="F:zinc ion binding"/>
    <property type="evidence" value="ECO:0007669"/>
    <property type="project" value="UniProtKB-KW"/>
</dbReference>
<keyword evidence="6" id="KW-0067">ATP-binding</keyword>
<evidence type="ECO:0000259" key="4">
    <source>
        <dbReference type="PROSITE" id="PS51192"/>
    </source>
</evidence>